<feature type="compositionally biased region" description="Basic and acidic residues" evidence="1">
    <location>
        <begin position="543"/>
        <end position="558"/>
    </location>
</feature>
<reference evidence="3" key="2">
    <citation type="submission" date="2020-05" db="UniProtKB">
        <authorList>
            <consortium name="EnsemblMetazoa"/>
        </authorList>
    </citation>
    <scope>IDENTIFICATION</scope>
    <source>
        <strain evidence="3">IAEA</strain>
    </source>
</reference>
<organism evidence="3 4">
    <name type="scientific">Glossina palpalis gambiensis</name>
    <dbReference type="NCBI Taxonomy" id="67801"/>
    <lineage>
        <taxon>Eukaryota</taxon>
        <taxon>Metazoa</taxon>
        <taxon>Ecdysozoa</taxon>
        <taxon>Arthropoda</taxon>
        <taxon>Hexapoda</taxon>
        <taxon>Insecta</taxon>
        <taxon>Pterygota</taxon>
        <taxon>Neoptera</taxon>
        <taxon>Endopterygota</taxon>
        <taxon>Diptera</taxon>
        <taxon>Brachycera</taxon>
        <taxon>Muscomorpha</taxon>
        <taxon>Hippoboscoidea</taxon>
        <taxon>Glossinidae</taxon>
        <taxon>Glossina</taxon>
    </lineage>
</organism>
<dbReference type="VEuPathDB" id="VectorBase:GPPI015824"/>
<feature type="compositionally biased region" description="Basic residues" evidence="1">
    <location>
        <begin position="734"/>
        <end position="746"/>
    </location>
</feature>
<keyword evidence="2" id="KW-0472">Membrane</keyword>
<feature type="region of interest" description="Disordered" evidence="1">
    <location>
        <begin position="227"/>
        <end position="622"/>
    </location>
</feature>
<keyword evidence="2" id="KW-0812">Transmembrane</keyword>
<proteinExistence type="predicted"/>
<dbReference type="AlphaFoldDB" id="A0A1B0B1J5"/>
<feature type="compositionally biased region" description="Basic and acidic residues" evidence="1">
    <location>
        <begin position="821"/>
        <end position="835"/>
    </location>
</feature>
<dbReference type="EMBL" id="JXJN01007190">
    <property type="status" value="NOT_ANNOTATED_CDS"/>
    <property type="molecule type" value="Genomic_DNA"/>
</dbReference>
<sequence>MISKFECYTKRLVIGSLSLSVNLCVEAFKFFLVMVLTYGIGQFLFVYLERHFPSLCECPHRTPKDTSKKTPIPDFTLQTGKVWKQSQVTKDTESEEEMKSLWEADNTQSEHPYADSSTDPMYNEDEEWRGPTAQSTNASSADSDESEGPTRPLKKYQKQYSPTDAIKQKVVKKKMEKATQTSGSWKKALDKNVDAKRSYKESVVKEMLPNYLKSIGVKNGFDVSVSKPTKKTREARQHGTSPVTKKNLVEKFESSEKKGSDLLKTSKKLRGDETSSMLTPPRKFWDETGFDDKDRRVSQPNQERRPTQDYLRAIPIVQKKLVNTSESPSYQTPRKRRSVRREEEDEFHPDEVVISKSTFVPPDFVAPKTATKGVDEYGTTGKRGYLRKSAQARLERHPNGNDLKVTQKKREISSETWSPSVQSPSHLVSPTSKMTHDKAPPSGKKHENEFDEMDKTTAKPKYPRKSAEARLETHPSEDDLKGMLKLRPIASDAWDQHLKSPTHPAPQTPFKAHEEKVSTQRKKDEDELSETNRSIPKPKYARKSAEPRLETHLNDENLKGISKRRVASDTWDAPTQSPKRPVAQKTPEEKALLTSAQPSKPRQLRQSAEARLESHPSEDDLKGMLKLRHIASDAWDQHTKSPIHPVPQTPFKAHEEKVSAQRQKYEDGLGETNKSIPKPKYARKSAESRLETHPNEENLKGTPKRRVASDTWDAPIQSPKRPVTQKTPEETARLRRAQPPKPRHPRQSAEARLETHPSEDNNLRLAKAGRFASDTWHAPPQSPTRPLPKNTHDNKAPVTRQNNSDEHYLNKDNHSVSTPHYPKEEEKTQSERRPTQVELMGTPRKRRFLSDAWDQTSQPATRRKTD</sequence>
<evidence type="ECO:0000256" key="2">
    <source>
        <dbReference type="SAM" id="Phobius"/>
    </source>
</evidence>
<evidence type="ECO:0000256" key="1">
    <source>
        <dbReference type="SAM" id="MobiDB-lite"/>
    </source>
</evidence>
<feature type="compositionally biased region" description="Basic and acidic residues" evidence="1">
    <location>
        <begin position="511"/>
        <end position="525"/>
    </location>
</feature>
<feature type="compositionally biased region" description="Basic and acidic residues" evidence="1">
    <location>
        <begin position="465"/>
        <end position="482"/>
    </location>
</feature>
<dbReference type="EnsemblMetazoa" id="GPPI015824-RA">
    <property type="protein sequence ID" value="GPPI015824-PA"/>
    <property type="gene ID" value="GPPI015824"/>
</dbReference>
<feature type="region of interest" description="Disordered" evidence="1">
    <location>
        <begin position="636"/>
        <end position="866"/>
    </location>
</feature>
<feature type="region of interest" description="Disordered" evidence="1">
    <location>
        <begin position="86"/>
        <end position="169"/>
    </location>
</feature>
<feature type="compositionally biased region" description="Basic and acidic residues" evidence="1">
    <location>
        <begin position="283"/>
        <end position="307"/>
    </location>
</feature>
<feature type="compositionally biased region" description="Basic and acidic residues" evidence="1">
    <location>
        <begin position="652"/>
        <end position="667"/>
    </location>
</feature>
<evidence type="ECO:0000313" key="4">
    <source>
        <dbReference type="Proteomes" id="UP000092460"/>
    </source>
</evidence>
<feature type="compositionally biased region" description="Basic and acidic residues" evidence="1">
    <location>
        <begin position="434"/>
        <end position="457"/>
    </location>
</feature>
<keyword evidence="2" id="KW-1133">Transmembrane helix</keyword>
<name>A0A1B0B1J5_9MUSC</name>
<feature type="compositionally biased region" description="Polar residues" evidence="1">
    <location>
        <begin position="414"/>
        <end position="433"/>
    </location>
</feature>
<feature type="compositionally biased region" description="Basic and acidic residues" evidence="1">
    <location>
        <begin position="803"/>
        <end position="814"/>
    </location>
</feature>
<protein>
    <submittedName>
        <fullName evidence="3">Uncharacterized protein</fullName>
    </submittedName>
</protein>
<keyword evidence="4" id="KW-1185">Reference proteome</keyword>
<feature type="compositionally biased region" description="Polar residues" evidence="1">
    <location>
        <begin position="105"/>
        <end position="120"/>
    </location>
</feature>
<feature type="transmembrane region" description="Helical" evidence="2">
    <location>
        <begin position="21"/>
        <end position="48"/>
    </location>
</feature>
<feature type="compositionally biased region" description="Basic and acidic residues" evidence="1">
    <location>
        <begin position="747"/>
        <end position="762"/>
    </location>
</feature>
<feature type="compositionally biased region" description="Basic and acidic residues" evidence="1">
    <location>
        <begin position="684"/>
        <end position="699"/>
    </location>
</feature>
<feature type="compositionally biased region" description="Basic and acidic residues" evidence="1">
    <location>
        <begin position="247"/>
        <end position="261"/>
    </location>
</feature>
<feature type="compositionally biased region" description="Polar residues" evidence="1">
    <location>
        <begin position="321"/>
        <end position="332"/>
    </location>
</feature>
<dbReference type="Proteomes" id="UP000092460">
    <property type="component" value="Unassembled WGS sequence"/>
</dbReference>
<accession>A0A1B0B1J5</accession>
<feature type="compositionally biased region" description="Polar residues" evidence="1">
    <location>
        <begin position="132"/>
        <end position="141"/>
    </location>
</feature>
<feature type="compositionally biased region" description="Basic and acidic residues" evidence="1">
    <location>
        <begin position="608"/>
        <end position="622"/>
    </location>
</feature>
<evidence type="ECO:0000313" key="3">
    <source>
        <dbReference type="EnsemblMetazoa" id="GPPI015824-PA"/>
    </source>
</evidence>
<feature type="compositionally biased region" description="Polar residues" evidence="1">
    <location>
        <begin position="594"/>
        <end position="606"/>
    </location>
</feature>
<reference evidence="4" key="1">
    <citation type="submission" date="2015-01" db="EMBL/GenBank/DDBJ databases">
        <authorList>
            <person name="Aksoy S."/>
            <person name="Warren W."/>
            <person name="Wilson R.K."/>
        </authorList>
    </citation>
    <scope>NUCLEOTIDE SEQUENCE [LARGE SCALE GENOMIC DNA]</scope>
    <source>
        <strain evidence="4">IAEA</strain>
    </source>
</reference>